<gene>
    <name evidence="1" type="ORF">KU74_20040</name>
</gene>
<reference evidence="1 2" key="1">
    <citation type="submission" date="2014-08" db="EMBL/GenBank/DDBJ databases">
        <title>Genome sequences of NCPPB Pectobacterium isolates.</title>
        <authorList>
            <person name="Glover R.H."/>
            <person name="Sapp M."/>
            <person name="Elphinstone J."/>
        </authorList>
    </citation>
    <scope>NUCLEOTIDE SEQUENCE [LARGE SCALE GENOMIC DNA]</scope>
    <source>
        <strain evidence="1 2">LMG 21372</strain>
    </source>
</reference>
<evidence type="ECO:0000313" key="1">
    <source>
        <dbReference type="EMBL" id="KGA31900.1"/>
    </source>
</evidence>
<protein>
    <submittedName>
        <fullName evidence="1">Uncharacterized protein</fullName>
    </submittedName>
</protein>
<sequence length="301" mass="34173">MEHDKFMQYGRGLGLWCNPRENIKPEPISYFMDDPIYLIPSKGEWINQIQECKKENNPLENGVFIWTEIKGTGHAFVSVHEGNNASVFTYGRFGRRSGVVGAVGDGILNFLQFEDARRYYREELYKMEAKAFIITDADPTIARMYFEKLWRSGGKAKETPSMRESTKRNGHTIDQYDVTGVNCTTHTTKGVKIAGSQIFEGGYTTHSQIRINYEEDFAVPVSLQRYLERKSAESSMFVVDMTSEFRKQYPNTDNYTPISEKNLEMVVNRGVSEIASGVGRMSPYSGGTIDGLLDGMHDVNK</sequence>
<dbReference type="AlphaFoldDB" id="A0A0M2EXT6"/>
<dbReference type="Proteomes" id="UP000029435">
    <property type="component" value="Unassembled WGS sequence"/>
</dbReference>
<name>A0A0M2EXT6_9GAMM</name>
<organism evidence="1 2">
    <name type="scientific">Pectobacterium brasiliense</name>
    <dbReference type="NCBI Taxonomy" id="180957"/>
    <lineage>
        <taxon>Bacteria</taxon>
        <taxon>Pseudomonadati</taxon>
        <taxon>Pseudomonadota</taxon>
        <taxon>Gammaproteobacteria</taxon>
        <taxon>Enterobacterales</taxon>
        <taxon>Pectobacteriaceae</taxon>
        <taxon>Pectobacterium</taxon>
    </lineage>
</organism>
<dbReference type="RefSeq" id="WP_039317592.1">
    <property type="nucleotide sequence ID" value="NZ_JQOD01000008.1"/>
</dbReference>
<proteinExistence type="predicted"/>
<accession>A0A0M2EXT6</accession>
<comment type="caution">
    <text evidence="1">The sequence shown here is derived from an EMBL/GenBank/DDBJ whole genome shotgun (WGS) entry which is preliminary data.</text>
</comment>
<evidence type="ECO:0000313" key="2">
    <source>
        <dbReference type="Proteomes" id="UP000029435"/>
    </source>
</evidence>
<dbReference type="EMBL" id="JQOD01000008">
    <property type="protein sequence ID" value="KGA31900.1"/>
    <property type="molecule type" value="Genomic_DNA"/>
</dbReference>
<dbReference type="OrthoDB" id="9204728at2"/>